<protein>
    <recommendedName>
        <fullName evidence="3">Outer membrane protein beta-barrel domain-containing protein</fullName>
    </recommendedName>
</protein>
<name>A0A1N7LV76_9BACT</name>
<dbReference type="OrthoDB" id="1121201at2"/>
<sequence length="217" mass="24201">MKKILLLVFLFTACFEGFSQEVIKFKKGYVGISLGWTIHTGSSFGPMRIVPVPSVDPGQEQQPIILDPAPDLKPGSIGININLIDAGYTFGKHWGIALKWQGGAHVSELNGDTFVSSFGMIMLGPMYTLNLQDDLELDIKLRGGRMYFGNDYTIGNGSGGSLQENINFGLEFGGSLRYHFAPKWSWINNLEFQNQFTEYSDERINRINLSTGIAFRF</sequence>
<evidence type="ECO:0000313" key="2">
    <source>
        <dbReference type="Proteomes" id="UP000186026"/>
    </source>
</evidence>
<organism evidence="1 2">
    <name type="scientific">Belliella pelovolcani</name>
    <dbReference type="NCBI Taxonomy" id="529505"/>
    <lineage>
        <taxon>Bacteria</taxon>
        <taxon>Pseudomonadati</taxon>
        <taxon>Bacteroidota</taxon>
        <taxon>Cytophagia</taxon>
        <taxon>Cytophagales</taxon>
        <taxon>Cyclobacteriaceae</taxon>
        <taxon>Belliella</taxon>
    </lineage>
</organism>
<proteinExistence type="predicted"/>
<evidence type="ECO:0000313" key="1">
    <source>
        <dbReference type="EMBL" id="SIS77740.1"/>
    </source>
</evidence>
<dbReference type="RefSeq" id="WP_076499791.1">
    <property type="nucleotide sequence ID" value="NZ_FTOP01000004.1"/>
</dbReference>
<dbReference type="InterPro" id="IPR011250">
    <property type="entry name" value="OMP/PagP_B-barrel"/>
</dbReference>
<keyword evidence="2" id="KW-1185">Reference proteome</keyword>
<dbReference type="AlphaFoldDB" id="A0A1N7LV76"/>
<dbReference type="EMBL" id="FTOP01000004">
    <property type="protein sequence ID" value="SIS77740.1"/>
    <property type="molecule type" value="Genomic_DNA"/>
</dbReference>
<accession>A0A1N7LV76</accession>
<dbReference type="Proteomes" id="UP000186026">
    <property type="component" value="Unassembled WGS sequence"/>
</dbReference>
<gene>
    <name evidence="1" type="ORF">SAMN05421761_104148</name>
</gene>
<evidence type="ECO:0008006" key="3">
    <source>
        <dbReference type="Google" id="ProtNLM"/>
    </source>
</evidence>
<dbReference type="Gene3D" id="2.40.160.20">
    <property type="match status" value="1"/>
</dbReference>
<reference evidence="2" key="1">
    <citation type="submission" date="2017-01" db="EMBL/GenBank/DDBJ databases">
        <authorList>
            <person name="Varghese N."/>
            <person name="Submissions S."/>
        </authorList>
    </citation>
    <scope>NUCLEOTIDE SEQUENCE [LARGE SCALE GENOMIC DNA]</scope>
    <source>
        <strain evidence="2">DSM 46698</strain>
    </source>
</reference>
<dbReference type="SUPFAM" id="SSF56925">
    <property type="entry name" value="OMPA-like"/>
    <property type="match status" value="1"/>
</dbReference>